<dbReference type="SUPFAM" id="SSF48726">
    <property type="entry name" value="Immunoglobulin"/>
    <property type="match status" value="5"/>
</dbReference>
<dbReference type="EMBL" id="JAOPHQ010002984">
    <property type="protein sequence ID" value="KAK0144793.1"/>
    <property type="molecule type" value="Genomic_DNA"/>
</dbReference>
<sequence length="1624" mass="178472">MEPVQTQVHLEKNRLVLTCMAEGSWPLEFKWIYNGSELTRFTLEYRYLIPSLDRAHAGHYRCIVRNRVGAIMQCSTDVQVAYMGGFVEGERGQTVSQGEGALIQAPRIHSFPRPQITWFRDGRKIPSSSRIAIALDNTLVILSTVAPDAGRYYAQAVNDKNGENKTSQPITLTVENVGGPADPIAPSIIIPPKNTSVTVGRNEAIMECVANARPLVKMSITWRKDGVVVATGIRDFGRRLVVSLPSVSDSGYYECEASLRSSSVSSVSAGAYLHVLEHPIFVKEPPTHISAEMEKVVDIPCQARGSPQPDIVWYKDAMPISPVKIPRYRVLVGGSLQINGLLPDDTGMFQCFARNLAGEIQTNTYLAVTSIAPNITAGPSDSAVIDGMSVILHCETSGAPRPAITWQKGAKEGERVLASGSVQLPRFTLLESGSLLISPSHLSDAGSYTCMASNSRGIDEAAADLVVWARTRITRPPQDQSVIKGTKAVMSCGVTHDPSVTIRYVWEKTGALIDVNASARLRQDPDGTLHISQTWSGDIGTYTCRVTSVGGNDSRSAHLRVRQLPHAPENPLAALSVAERRTVNLTWAPAFDGNSPLIRYILEVSENNAPWTVLLANIEPESTGVTVSGLIPARSYQFRLCAVNDVGRGQFSKETGRLSLPEEPPSAPPQTVIASGRTNQSIMIQWQPPPESHQNGPLQGYVIRYCLSGLPVDCQMKNITNPDQTNLLLEDLIIWTNYEIEVAAYNGAGRGVYSHKVTEWTLQGVPTVPPGNVHAEAVNSTTVRCSWSAPSPQFINGINQGYKLLAWESSREDEVTVVAARPNFQDSVHVGYVSGLKKYTEYYLSVLCFTTPGDGPRSPPQRLRTHEDIPGAVGHLSFTDILDTSLKVSWKEPQEKNGLLTGYRISWEEFNRTNTRVTHYLPNLTQDYRVTGLTALTTYTIQVAGMTSKGQGQLSSSTISSGVPPEMPGPPTNMAISNIGPRSVSLQFKPGYDGKTSISRWQVEAQIGIIGENEEWLLVHQLVNEPDARSMEVIDLNPYTFYRFRMRQVNIVGTSPASQPSRKIQTLQAPPDISPANVTLRTASETSPLAPMGEWEYNGNPELVGYRVQYSRAGTKGGVLSHLIMDRLEREFTIEDLEEWTQYEVKVQALNGIGSGPWSQAVHGRTRESVPSCGPTNVSAFATTSSSILVRWGDVPQHDRNGLILGYKVVYKEKDSDRAPRFWAVEGNTSHSVQLGSLGKYVLYEIQVLAFTRIGDGRSSAPSILERTLDDVPGPPVGILFPEVRTSSVRLIWQPPAQPNGIILAYQITYRCNSSSSSAATVDVLSPSARQYTASGLKPELVYVFRLTAQTRKGWGEAAEALVVTTEKRGKRRKPDLSPSRPQPTSRPTVPQEDVQPRRVLLSWEPGSDGLSPVRYYTVQYRELPDSNWTVHSASVNHEASSYIVDRLKPFTSYQFRVKATNDIGDSEYSADSEAVTTLQDAPDKAPMILSVTPHTTTSVLVRWQPPAEDQINGVLLGFRVRYRELQYDQQRSFTVRTVNTPSLNWADLSGESTPFVSASAFDAAFNARRLTLPSHVNTRQSATKVPRFVFFLLLSSSRFDGFSGARPGPAEGFSLCKSRRCEC</sequence>
<reference evidence="18" key="1">
    <citation type="journal article" date="2023" name="Front. Mar. Sci.">
        <title>A new Merluccius polli reference genome to investigate the effects of global change in West African waters.</title>
        <authorList>
            <person name="Mateo J.L."/>
            <person name="Blanco-Fernandez C."/>
            <person name="Garcia-Vazquez E."/>
            <person name="Machado-Schiaffino G."/>
        </authorList>
    </citation>
    <scope>NUCLEOTIDE SEQUENCE</scope>
    <source>
        <strain evidence="18">C29</strain>
        <tissue evidence="18">Fin</tissue>
    </source>
</reference>
<evidence type="ECO:0000256" key="11">
    <source>
        <dbReference type="ARBA" id="ARBA00023180"/>
    </source>
</evidence>
<dbReference type="Gene3D" id="2.60.40.10">
    <property type="entry name" value="Immunoglobulins"/>
    <property type="match status" value="16"/>
</dbReference>
<dbReference type="FunFam" id="2.60.40.10:FF:000206">
    <property type="entry name" value="Sidekick cell adhesion molecule 2"/>
    <property type="match status" value="1"/>
</dbReference>
<dbReference type="CDD" id="cd00063">
    <property type="entry name" value="FN3"/>
    <property type="match status" value="10"/>
</dbReference>
<evidence type="ECO:0000256" key="3">
    <source>
        <dbReference type="ARBA" id="ARBA00022692"/>
    </source>
</evidence>
<name>A0AA47MQM5_MERPO</name>
<keyword evidence="11" id="KW-0325">Glycoprotein</keyword>
<dbReference type="FunFam" id="2.60.40.10:FF:000237">
    <property type="entry name" value="Sidekick cell adhesion molecule 2"/>
    <property type="match status" value="1"/>
</dbReference>
<dbReference type="PANTHER" id="PTHR44170:SF49">
    <property type="entry name" value="PROTEIN SIDEKICK-1 ISOFORM X1"/>
    <property type="match status" value="1"/>
</dbReference>
<dbReference type="FunFam" id="2.60.40.10:FF:000261">
    <property type="entry name" value="Sidekick cell adhesion molecule 2"/>
    <property type="match status" value="1"/>
</dbReference>
<dbReference type="Proteomes" id="UP001174136">
    <property type="component" value="Unassembled WGS sequence"/>
</dbReference>
<feature type="domain" description="Fibronectin type-III" evidence="17">
    <location>
        <begin position="668"/>
        <end position="764"/>
    </location>
</feature>
<keyword evidence="12" id="KW-0393">Immunoglobulin domain</keyword>
<dbReference type="FunFam" id="2.60.40.10:FF:000485">
    <property type="entry name" value="Sidekick cell adhesion molecule 2"/>
    <property type="match status" value="1"/>
</dbReference>
<dbReference type="FunFam" id="2.60.40.10:FF:000158">
    <property type="entry name" value="Sidekick cell adhesion molecule 2"/>
    <property type="match status" value="1"/>
</dbReference>
<dbReference type="InterPro" id="IPR003598">
    <property type="entry name" value="Ig_sub2"/>
</dbReference>
<dbReference type="PRINTS" id="PR00014">
    <property type="entry name" value="FNTYPEIII"/>
</dbReference>
<dbReference type="InterPro" id="IPR003961">
    <property type="entry name" value="FN3_dom"/>
</dbReference>
<evidence type="ECO:0000313" key="18">
    <source>
        <dbReference type="EMBL" id="KAK0144793.1"/>
    </source>
</evidence>
<gene>
    <name evidence="18" type="primary">Sdk2</name>
    <name evidence="18" type="ORF">N1851_016637</name>
</gene>
<keyword evidence="4" id="KW-0732">Signal</keyword>
<keyword evidence="8" id="KW-0770">Synapse</keyword>
<keyword evidence="6" id="KW-0130">Cell adhesion</keyword>
<feature type="domain" description="Ig-like" evidence="16">
    <location>
        <begin position="373"/>
        <end position="466"/>
    </location>
</feature>
<dbReference type="SMART" id="SM00409">
    <property type="entry name" value="IG"/>
    <property type="match status" value="6"/>
</dbReference>
<evidence type="ECO:0000256" key="15">
    <source>
        <dbReference type="SAM" id="MobiDB-lite"/>
    </source>
</evidence>
<comment type="subcellular location">
    <subcellularLocation>
        <location evidence="1">Cell membrane</location>
        <topology evidence="1">Single-pass type I membrane protein</topology>
    </subcellularLocation>
    <subcellularLocation>
        <location evidence="13">Synapse</location>
    </subcellularLocation>
</comment>
<evidence type="ECO:0000259" key="16">
    <source>
        <dbReference type="PROSITE" id="PS50835"/>
    </source>
</evidence>
<dbReference type="FunFam" id="2.60.40.10:FF:000209">
    <property type="entry name" value="Sidekick cell adhesion molecule 2"/>
    <property type="match status" value="1"/>
</dbReference>
<accession>A0AA47MQM5</accession>
<dbReference type="InterPro" id="IPR036179">
    <property type="entry name" value="Ig-like_dom_sf"/>
</dbReference>
<dbReference type="InterPro" id="IPR013098">
    <property type="entry name" value="Ig_I-set"/>
</dbReference>
<dbReference type="FunFam" id="2.60.40.10:FF:000177">
    <property type="entry name" value="Sidekick cell adhesion molecule 2"/>
    <property type="match status" value="1"/>
</dbReference>
<feature type="domain" description="Fibronectin type-III" evidence="17">
    <location>
        <begin position="1174"/>
        <end position="1271"/>
    </location>
</feature>
<dbReference type="Pfam" id="PF00041">
    <property type="entry name" value="fn3"/>
    <property type="match status" value="9"/>
</dbReference>
<keyword evidence="5" id="KW-0677">Repeat</keyword>
<dbReference type="SMART" id="SM00408">
    <property type="entry name" value="IGc2"/>
    <property type="match status" value="6"/>
</dbReference>
<dbReference type="PANTHER" id="PTHR44170">
    <property type="entry name" value="PROTEIN SIDEKICK"/>
    <property type="match status" value="1"/>
</dbReference>
<evidence type="ECO:0000313" key="19">
    <source>
        <dbReference type="Proteomes" id="UP001174136"/>
    </source>
</evidence>
<feature type="region of interest" description="Disordered" evidence="15">
    <location>
        <begin position="1366"/>
        <end position="1397"/>
    </location>
</feature>
<dbReference type="FunFam" id="2.60.40.10:FF:000434">
    <property type="entry name" value="Sidekick cell adhesion molecule 2"/>
    <property type="match status" value="1"/>
</dbReference>
<protein>
    <submittedName>
        <fullName evidence="18">Protein sidekick-2</fullName>
    </submittedName>
</protein>
<feature type="domain" description="Fibronectin type-III" evidence="17">
    <location>
        <begin position="872"/>
        <end position="966"/>
    </location>
</feature>
<keyword evidence="10" id="KW-1015">Disulfide bond</keyword>
<keyword evidence="19" id="KW-1185">Reference proteome</keyword>
<feature type="domain" description="Fibronectin type-III" evidence="17">
    <location>
        <begin position="769"/>
        <end position="868"/>
    </location>
</feature>
<dbReference type="FunFam" id="2.60.40.10:FF:000271">
    <property type="entry name" value="Sidekick cell adhesion molecule 2"/>
    <property type="match status" value="1"/>
</dbReference>
<evidence type="ECO:0000256" key="7">
    <source>
        <dbReference type="ARBA" id="ARBA00022989"/>
    </source>
</evidence>
<keyword evidence="9" id="KW-0472">Membrane</keyword>
<dbReference type="FunFam" id="2.60.40.10:FF:000360">
    <property type="entry name" value="Sidekick cell adhesion molecule 2"/>
    <property type="match status" value="1"/>
</dbReference>
<dbReference type="Pfam" id="PF07679">
    <property type="entry name" value="I-set"/>
    <property type="match status" value="2"/>
</dbReference>
<evidence type="ECO:0000256" key="12">
    <source>
        <dbReference type="ARBA" id="ARBA00023319"/>
    </source>
</evidence>
<organism evidence="18 19">
    <name type="scientific">Merluccius polli</name>
    <name type="common">Benguela hake</name>
    <name type="synonym">Merluccius cadenati</name>
    <dbReference type="NCBI Taxonomy" id="89951"/>
    <lineage>
        <taxon>Eukaryota</taxon>
        <taxon>Metazoa</taxon>
        <taxon>Chordata</taxon>
        <taxon>Craniata</taxon>
        <taxon>Vertebrata</taxon>
        <taxon>Euteleostomi</taxon>
        <taxon>Actinopterygii</taxon>
        <taxon>Neopterygii</taxon>
        <taxon>Teleostei</taxon>
        <taxon>Neoteleostei</taxon>
        <taxon>Acanthomorphata</taxon>
        <taxon>Zeiogadaria</taxon>
        <taxon>Gadariae</taxon>
        <taxon>Gadiformes</taxon>
        <taxon>Gadoidei</taxon>
        <taxon>Merlucciidae</taxon>
        <taxon>Merluccius</taxon>
    </lineage>
</organism>
<dbReference type="PROSITE" id="PS50853">
    <property type="entry name" value="FN3"/>
    <property type="match status" value="10"/>
</dbReference>
<dbReference type="FunFam" id="2.60.40.10:FF:000236">
    <property type="entry name" value="Sidekick cell adhesion molecule 2"/>
    <property type="match status" value="1"/>
</dbReference>
<feature type="domain" description="Ig-like" evidence="16">
    <location>
        <begin position="279"/>
        <end position="369"/>
    </location>
</feature>
<dbReference type="FunFam" id="2.60.40.10:FF:000420">
    <property type="entry name" value="Sidekick cell adhesion molecule 2"/>
    <property type="match status" value="1"/>
</dbReference>
<dbReference type="SMART" id="SM00060">
    <property type="entry name" value="FN3"/>
    <property type="match status" value="10"/>
</dbReference>
<dbReference type="FunFam" id="2.60.40.10:FF:000231">
    <property type="entry name" value="Sidekick cell adhesion molecule 2"/>
    <property type="match status" value="1"/>
</dbReference>
<dbReference type="CDD" id="cd00096">
    <property type="entry name" value="Ig"/>
    <property type="match status" value="1"/>
</dbReference>
<dbReference type="GO" id="GO:0030424">
    <property type="term" value="C:axon"/>
    <property type="evidence" value="ECO:0007669"/>
    <property type="project" value="TreeGrafter"/>
</dbReference>
<dbReference type="SUPFAM" id="SSF49265">
    <property type="entry name" value="Fibronectin type III"/>
    <property type="match status" value="5"/>
</dbReference>
<dbReference type="InterPro" id="IPR013783">
    <property type="entry name" value="Ig-like_fold"/>
</dbReference>
<evidence type="ECO:0000256" key="13">
    <source>
        <dbReference type="ARBA" id="ARBA00034103"/>
    </source>
</evidence>
<dbReference type="GO" id="GO:0005886">
    <property type="term" value="C:plasma membrane"/>
    <property type="evidence" value="ECO:0007669"/>
    <property type="project" value="UniProtKB-SubCell"/>
</dbReference>
<feature type="domain" description="Fibronectin type-III" evidence="17">
    <location>
        <begin position="1384"/>
        <end position="1481"/>
    </location>
</feature>
<dbReference type="GO" id="GO:0007411">
    <property type="term" value="P:axon guidance"/>
    <property type="evidence" value="ECO:0007669"/>
    <property type="project" value="TreeGrafter"/>
</dbReference>
<dbReference type="GO" id="GO:0045202">
    <property type="term" value="C:synapse"/>
    <property type="evidence" value="ECO:0007669"/>
    <property type="project" value="UniProtKB-SubCell"/>
</dbReference>
<dbReference type="InterPro" id="IPR036116">
    <property type="entry name" value="FN3_sf"/>
</dbReference>
<feature type="domain" description="Ig-like" evidence="16">
    <location>
        <begin position="1"/>
        <end position="79"/>
    </location>
</feature>
<dbReference type="GO" id="GO:0098632">
    <property type="term" value="F:cell-cell adhesion mediator activity"/>
    <property type="evidence" value="ECO:0007669"/>
    <property type="project" value="TreeGrafter"/>
</dbReference>
<comment type="caution">
    <text evidence="18">The sequence shown here is derived from an EMBL/GenBank/DDBJ whole genome shotgun (WGS) entry which is preliminary data.</text>
</comment>
<keyword evidence="2" id="KW-1003">Cell membrane</keyword>
<evidence type="ECO:0000256" key="4">
    <source>
        <dbReference type="ARBA" id="ARBA00022729"/>
    </source>
</evidence>
<feature type="compositionally biased region" description="Low complexity" evidence="15">
    <location>
        <begin position="1379"/>
        <end position="1392"/>
    </location>
</feature>
<evidence type="ECO:0000256" key="2">
    <source>
        <dbReference type="ARBA" id="ARBA00022475"/>
    </source>
</evidence>
<evidence type="ECO:0000256" key="9">
    <source>
        <dbReference type="ARBA" id="ARBA00023136"/>
    </source>
</evidence>
<evidence type="ECO:0000256" key="14">
    <source>
        <dbReference type="ARBA" id="ARBA00061621"/>
    </source>
</evidence>
<feature type="domain" description="Fibronectin type-III" evidence="17">
    <location>
        <begin position="970"/>
        <end position="1069"/>
    </location>
</feature>
<proteinExistence type="inferred from homology"/>
<dbReference type="Pfam" id="PF13927">
    <property type="entry name" value="Ig_3"/>
    <property type="match status" value="3"/>
</dbReference>
<evidence type="ECO:0000259" key="17">
    <source>
        <dbReference type="PROSITE" id="PS50853"/>
    </source>
</evidence>
<evidence type="ECO:0000256" key="6">
    <source>
        <dbReference type="ARBA" id="ARBA00022889"/>
    </source>
</evidence>
<dbReference type="PROSITE" id="PS50835">
    <property type="entry name" value="IG_LIKE"/>
    <property type="match status" value="6"/>
</dbReference>
<feature type="domain" description="Fibronectin type-III" evidence="17">
    <location>
        <begin position="1486"/>
        <end position="1582"/>
    </location>
</feature>
<feature type="domain" description="Ig-like" evidence="16">
    <location>
        <begin position="186"/>
        <end position="265"/>
    </location>
</feature>
<dbReference type="GO" id="GO:0007420">
    <property type="term" value="P:brain development"/>
    <property type="evidence" value="ECO:0007669"/>
    <property type="project" value="TreeGrafter"/>
</dbReference>
<comment type="similarity">
    <text evidence="14">Belongs to the sidekick family.</text>
</comment>
<keyword evidence="7" id="KW-1133">Transmembrane helix</keyword>
<feature type="domain" description="Ig-like" evidence="16">
    <location>
        <begin position="471"/>
        <end position="562"/>
    </location>
</feature>
<evidence type="ECO:0000256" key="1">
    <source>
        <dbReference type="ARBA" id="ARBA00004251"/>
    </source>
</evidence>
<feature type="domain" description="Fibronectin type-III" evidence="17">
    <location>
        <begin position="567"/>
        <end position="663"/>
    </location>
</feature>
<feature type="domain" description="Ig-like" evidence="16">
    <location>
        <begin position="112"/>
        <end position="171"/>
    </location>
</feature>
<dbReference type="FunFam" id="2.60.40.10:FF:000359">
    <property type="entry name" value="Sidekick cell adhesion molecule 2"/>
    <property type="match status" value="1"/>
</dbReference>
<dbReference type="InterPro" id="IPR003599">
    <property type="entry name" value="Ig_sub"/>
</dbReference>
<feature type="domain" description="Fibronectin type-III" evidence="17">
    <location>
        <begin position="1275"/>
        <end position="1369"/>
    </location>
</feature>
<evidence type="ECO:0000256" key="5">
    <source>
        <dbReference type="ARBA" id="ARBA00022737"/>
    </source>
</evidence>
<feature type="domain" description="Fibronectin type-III" evidence="17">
    <location>
        <begin position="1074"/>
        <end position="1169"/>
    </location>
</feature>
<keyword evidence="3" id="KW-0812">Transmembrane</keyword>
<dbReference type="FunFam" id="2.60.40.10:FF:000202">
    <property type="entry name" value="Sidekick cell adhesion molecule 1"/>
    <property type="match status" value="1"/>
</dbReference>
<dbReference type="InterPro" id="IPR007110">
    <property type="entry name" value="Ig-like_dom"/>
</dbReference>
<evidence type="ECO:0000256" key="10">
    <source>
        <dbReference type="ARBA" id="ARBA00023157"/>
    </source>
</evidence>
<dbReference type="FunFam" id="2.60.40.10:FF:000266">
    <property type="entry name" value="Sidekick cell adhesion molecule 2"/>
    <property type="match status" value="1"/>
</dbReference>
<evidence type="ECO:0000256" key="8">
    <source>
        <dbReference type="ARBA" id="ARBA00023018"/>
    </source>
</evidence>